<dbReference type="InterPro" id="IPR017853">
    <property type="entry name" value="GH"/>
</dbReference>
<dbReference type="InterPro" id="IPR051913">
    <property type="entry name" value="GH2_Domain-Containing"/>
</dbReference>
<dbReference type="PANTHER" id="PTHR42732">
    <property type="entry name" value="BETA-GALACTOSIDASE"/>
    <property type="match status" value="1"/>
</dbReference>
<evidence type="ECO:0000313" key="4">
    <source>
        <dbReference type="Proteomes" id="UP000269692"/>
    </source>
</evidence>
<evidence type="ECO:0000256" key="2">
    <source>
        <dbReference type="SAM" id="SignalP"/>
    </source>
</evidence>
<sequence>MPAFRLSPAALIVLAPLAFLPATAGASQVAVHGRDILVDGRAFLPRGASGQTRFADLKGLGANVVRTYGEDPGETLDAAQRNGLKVIVGFWMGHPRLGFDYGNRAAVESQLAALRRMVERYRSHPALLMWGIGNEVEVEADAESARAAFAAVGEAAQLVKTLDGQHPTMAVVAEVGGTKVADLMRVAPAIDVLGINTYGDGALSAPGRARAQGWTGPILLTEMGALGHWDAPAAPWGARMEPTSTQKAERLRRYLAASEHAAVGVLPFLWGQKQEVTPTWYSLLTPAGDWTEQVEVMAEAWGGKVPGAAGNRAPRVLAFRLAGAQSAPAGTDFRAVLAASDPDGDPLKVDWQVMAETTARSVGGDPESVPPAFPESLTDGSATGARIHGLPAGRYRVFAYVRDGRGGAATANLPFEVR</sequence>
<dbReference type="RefSeq" id="WP_121623020.1">
    <property type="nucleotide sequence ID" value="NZ_JACIIW010000002.1"/>
</dbReference>
<evidence type="ECO:0000256" key="1">
    <source>
        <dbReference type="SAM" id="MobiDB-lite"/>
    </source>
</evidence>
<dbReference type="Proteomes" id="UP000269692">
    <property type="component" value="Unassembled WGS sequence"/>
</dbReference>
<keyword evidence="4" id="KW-1185">Reference proteome</keyword>
<dbReference type="EMBL" id="RCTF01000006">
    <property type="protein sequence ID" value="RLP79006.1"/>
    <property type="molecule type" value="Genomic_DNA"/>
</dbReference>
<dbReference type="AlphaFoldDB" id="A0A3L7AEX6"/>
<dbReference type="Gene3D" id="3.20.20.80">
    <property type="entry name" value="Glycosidases"/>
    <property type="match status" value="1"/>
</dbReference>
<feature type="signal peptide" evidence="2">
    <location>
        <begin position="1"/>
        <end position="26"/>
    </location>
</feature>
<feature type="chain" id="PRO_5018104324" evidence="2">
    <location>
        <begin position="27"/>
        <end position="418"/>
    </location>
</feature>
<keyword evidence="2" id="KW-0732">Signal</keyword>
<comment type="caution">
    <text evidence="3">The sequence shown here is derived from an EMBL/GenBank/DDBJ whole genome shotgun (WGS) entry which is preliminary data.</text>
</comment>
<accession>A0A3L7AEX6</accession>
<dbReference type="OrthoDB" id="9758603at2"/>
<keyword evidence="3" id="KW-0378">Hydrolase</keyword>
<evidence type="ECO:0000313" key="3">
    <source>
        <dbReference type="EMBL" id="RLP79006.1"/>
    </source>
</evidence>
<gene>
    <name evidence="3" type="ORF">D9R14_09140</name>
</gene>
<protein>
    <submittedName>
        <fullName evidence="3">Glycosyl hydrolase</fullName>
    </submittedName>
</protein>
<dbReference type="SUPFAM" id="SSF51445">
    <property type="entry name" value="(Trans)glycosidases"/>
    <property type="match status" value="1"/>
</dbReference>
<dbReference type="PANTHER" id="PTHR42732:SF1">
    <property type="entry name" value="BETA-MANNOSIDASE"/>
    <property type="match status" value="1"/>
</dbReference>
<dbReference type="GO" id="GO:0016787">
    <property type="term" value="F:hydrolase activity"/>
    <property type="evidence" value="ECO:0007669"/>
    <property type="project" value="UniProtKB-KW"/>
</dbReference>
<organism evidence="3 4">
    <name type="scientific">Xanthobacter tagetidis</name>
    <dbReference type="NCBI Taxonomy" id="60216"/>
    <lineage>
        <taxon>Bacteria</taxon>
        <taxon>Pseudomonadati</taxon>
        <taxon>Pseudomonadota</taxon>
        <taxon>Alphaproteobacteria</taxon>
        <taxon>Hyphomicrobiales</taxon>
        <taxon>Xanthobacteraceae</taxon>
        <taxon>Xanthobacter</taxon>
    </lineage>
</organism>
<reference evidence="3 4" key="1">
    <citation type="submission" date="2018-10" db="EMBL/GenBank/DDBJ databases">
        <title>Xanthobacter tagetidis genome sequencing and assembly.</title>
        <authorList>
            <person name="Maclea K.S."/>
            <person name="Goen A.E."/>
            <person name="Fatima S.A."/>
        </authorList>
    </citation>
    <scope>NUCLEOTIDE SEQUENCE [LARGE SCALE GENOMIC DNA]</scope>
    <source>
        <strain evidence="3 4">ATCC 700314</strain>
    </source>
</reference>
<name>A0A3L7AEX6_9HYPH</name>
<feature type="region of interest" description="Disordered" evidence="1">
    <location>
        <begin position="360"/>
        <end position="380"/>
    </location>
</feature>
<proteinExistence type="predicted"/>